<dbReference type="Proteomes" id="UP000027586">
    <property type="component" value="Unassembled WGS sequence"/>
</dbReference>
<feature type="compositionally biased region" description="Basic residues" evidence="1">
    <location>
        <begin position="467"/>
        <end position="477"/>
    </location>
</feature>
<protein>
    <submittedName>
        <fullName evidence="2">Uncharacterized protein</fullName>
    </submittedName>
</protein>
<organism evidence="2 3">
    <name type="scientific">Lichtheimia corymbifera JMRC:FSU:9682</name>
    <dbReference type="NCBI Taxonomy" id="1263082"/>
    <lineage>
        <taxon>Eukaryota</taxon>
        <taxon>Fungi</taxon>
        <taxon>Fungi incertae sedis</taxon>
        <taxon>Mucoromycota</taxon>
        <taxon>Mucoromycotina</taxon>
        <taxon>Mucoromycetes</taxon>
        <taxon>Mucorales</taxon>
        <taxon>Lichtheimiaceae</taxon>
        <taxon>Lichtheimia</taxon>
    </lineage>
</organism>
<sequence length="477" mass="53163">MTSKEDFLTCLQKAPNPFGAELLADYLATAEKPSLEDFIARNAQKIAILGEPVKDLKMLWTGRYVKSTKLLDIPAVIGEPKWYAALQEILAYKDSIAGSQPAIKQASVPSLPILPDFLVQMKEKFANMTHDTKWILPSGTVVEDTMFAFANTLDYEHFILDIQDKCWEKAFSKDDIEYMGSIDQMELPDIDDPHVIGFVQSFNGQSTVDGLLKTISQHPYDSNEPYSLTWMKQSIFNACMVYKAGLSNRSLSETDMILHLWSPITYCYGDTNIIVNTGERESRATSLGRNNNRMLNARKLHDTKLDMKFSWEEYELGDAGIEVEESKDNEGYACGAKSLVSCPKESSQDFRLHNDGQNGIIGSDGQPSRKCMQDQPLSQIPDARTSKWFRCPWDTTMMLHLQVKEMMSSMISQLNTCPPSKIQLGKALPVADLSFSIISSPSPSSASSRSTSSSSCISSDNSSSTSNRKRKLSAVIP</sequence>
<reference evidence="2" key="1">
    <citation type="submission" date="2013-08" db="EMBL/GenBank/DDBJ databases">
        <title>Gene expansion shapes genome architecture in the human pathogen Lichtheimia corymbifera: an evolutionary genomics analysis in the ancient terrestrial Mucorales (Mucoromycotina).</title>
        <authorList>
            <person name="Schwartze V.U."/>
            <person name="Winter S."/>
            <person name="Shelest E."/>
            <person name="Marcet-Houben M."/>
            <person name="Horn F."/>
            <person name="Wehner S."/>
            <person name="Hoffmann K."/>
            <person name="Riege K."/>
            <person name="Sammeth M."/>
            <person name="Nowrousian M."/>
            <person name="Valiante V."/>
            <person name="Linde J."/>
            <person name="Jacobsen I.D."/>
            <person name="Marz M."/>
            <person name="Brakhage A.A."/>
            <person name="Gabaldon T."/>
            <person name="Bocker S."/>
            <person name="Voigt K."/>
        </authorList>
    </citation>
    <scope>NUCLEOTIDE SEQUENCE [LARGE SCALE GENOMIC DNA]</scope>
    <source>
        <strain evidence="2">FSU 9682</strain>
    </source>
</reference>
<evidence type="ECO:0000256" key="1">
    <source>
        <dbReference type="SAM" id="MobiDB-lite"/>
    </source>
</evidence>
<dbReference type="AlphaFoldDB" id="A0A068RPM8"/>
<gene>
    <name evidence="2" type="ORF">LCOR_03646.1</name>
</gene>
<evidence type="ECO:0000313" key="3">
    <source>
        <dbReference type="Proteomes" id="UP000027586"/>
    </source>
</evidence>
<dbReference type="EMBL" id="CBTN010000012">
    <property type="protein sequence ID" value="CDH52128.1"/>
    <property type="molecule type" value="Genomic_DNA"/>
</dbReference>
<feature type="region of interest" description="Disordered" evidence="1">
    <location>
        <begin position="441"/>
        <end position="477"/>
    </location>
</feature>
<keyword evidence="3" id="KW-1185">Reference proteome</keyword>
<dbReference type="OrthoDB" id="2279990at2759"/>
<proteinExistence type="predicted"/>
<comment type="caution">
    <text evidence="2">The sequence shown here is derived from an EMBL/GenBank/DDBJ whole genome shotgun (WGS) entry which is preliminary data.</text>
</comment>
<evidence type="ECO:0000313" key="2">
    <source>
        <dbReference type="EMBL" id="CDH52128.1"/>
    </source>
</evidence>
<name>A0A068RPM8_9FUNG</name>
<dbReference type="VEuPathDB" id="FungiDB:LCOR_03646.1"/>
<accession>A0A068RPM8</accession>
<feature type="compositionally biased region" description="Low complexity" evidence="1">
    <location>
        <begin position="441"/>
        <end position="466"/>
    </location>
</feature>